<protein>
    <submittedName>
        <fullName evidence="1">Uncharacterized protein</fullName>
    </submittedName>
</protein>
<reference evidence="1" key="1">
    <citation type="submission" date="2014-09" db="EMBL/GenBank/DDBJ databases">
        <authorList>
            <person name="Magalhaes I.L.F."/>
            <person name="Oliveira U."/>
            <person name="Santos F.R."/>
            <person name="Vidigal T.H.D.A."/>
            <person name="Brescovit A.D."/>
            <person name="Santos A.J."/>
        </authorList>
    </citation>
    <scope>NUCLEOTIDE SEQUENCE</scope>
    <source>
        <tissue evidence="1">Shoot tissue taken approximately 20 cm above the soil surface</tissue>
    </source>
</reference>
<organism evidence="1">
    <name type="scientific">Arundo donax</name>
    <name type="common">Giant reed</name>
    <name type="synonym">Donax arundinaceus</name>
    <dbReference type="NCBI Taxonomy" id="35708"/>
    <lineage>
        <taxon>Eukaryota</taxon>
        <taxon>Viridiplantae</taxon>
        <taxon>Streptophyta</taxon>
        <taxon>Embryophyta</taxon>
        <taxon>Tracheophyta</taxon>
        <taxon>Spermatophyta</taxon>
        <taxon>Magnoliopsida</taxon>
        <taxon>Liliopsida</taxon>
        <taxon>Poales</taxon>
        <taxon>Poaceae</taxon>
        <taxon>PACMAD clade</taxon>
        <taxon>Arundinoideae</taxon>
        <taxon>Arundineae</taxon>
        <taxon>Arundo</taxon>
    </lineage>
</organism>
<dbReference type="EMBL" id="GBRH01245984">
    <property type="protein sequence ID" value="JAD51911.1"/>
    <property type="molecule type" value="Transcribed_RNA"/>
</dbReference>
<name>A0A0A9AL68_ARUDO</name>
<reference evidence="1" key="2">
    <citation type="journal article" date="2015" name="Data Brief">
        <title>Shoot transcriptome of the giant reed, Arundo donax.</title>
        <authorList>
            <person name="Barrero R.A."/>
            <person name="Guerrero F.D."/>
            <person name="Moolhuijzen P."/>
            <person name="Goolsby J.A."/>
            <person name="Tidwell J."/>
            <person name="Bellgard S.E."/>
            <person name="Bellgard M.I."/>
        </authorList>
    </citation>
    <scope>NUCLEOTIDE SEQUENCE</scope>
    <source>
        <tissue evidence="1">Shoot tissue taken approximately 20 cm above the soil surface</tissue>
    </source>
</reference>
<evidence type="ECO:0000313" key="1">
    <source>
        <dbReference type="EMBL" id="JAD51911.1"/>
    </source>
</evidence>
<accession>A0A0A9AL68</accession>
<proteinExistence type="predicted"/>
<sequence length="14" mass="1612">MSLLLVLLVKKSMH</sequence>